<evidence type="ECO:0000313" key="3">
    <source>
        <dbReference type="EMBL" id="MMS78791.1"/>
    </source>
</evidence>
<keyword evidence="2" id="KW-1133">Transmembrane helix</keyword>
<name>A0A403T4V1_SALER</name>
<organism evidence="3">
    <name type="scientific">Salmonella enterica</name>
    <name type="common">Salmonella choleraesuis</name>
    <dbReference type="NCBI Taxonomy" id="28901"/>
    <lineage>
        <taxon>Bacteria</taxon>
        <taxon>Pseudomonadati</taxon>
        <taxon>Pseudomonadota</taxon>
        <taxon>Gammaproteobacteria</taxon>
        <taxon>Enterobacterales</taxon>
        <taxon>Enterobacteriaceae</taxon>
        <taxon>Salmonella</taxon>
    </lineage>
</organism>
<protein>
    <submittedName>
        <fullName evidence="3">Uncharacterized protein</fullName>
    </submittedName>
</protein>
<comment type="caution">
    <text evidence="3">The sequence shown here is derived from an EMBL/GenBank/DDBJ whole genome shotgun (WGS) entry which is preliminary data.</text>
</comment>
<keyword evidence="2" id="KW-0812">Transmembrane</keyword>
<keyword evidence="2" id="KW-0472">Membrane</keyword>
<reference evidence="3" key="1">
    <citation type="submission" date="2018-10" db="EMBL/GenBank/DDBJ databases">
        <authorList>
            <consortium name="PulseNet: The National Subtyping Network for Foodborne Disease Surveillance"/>
            <person name="Tarr C.L."/>
            <person name="Trees E."/>
            <person name="Katz L.S."/>
            <person name="Carleton-Romer H.A."/>
            <person name="Stroika S."/>
            <person name="Kucerova Z."/>
            <person name="Roache K.F."/>
            <person name="Sabol A.L."/>
            <person name="Besser J."/>
            <person name="Gerner-Smidt P."/>
        </authorList>
    </citation>
    <scope>NUCLEOTIDE SEQUENCE [LARGE SCALE GENOMIC DNA]</scope>
    <source>
        <strain evidence="3">PNUSAS052121</strain>
    </source>
</reference>
<dbReference type="Proteomes" id="UP000839526">
    <property type="component" value="Unassembled WGS sequence"/>
</dbReference>
<dbReference type="AlphaFoldDB" id="A0A403T4V1"/>
<evidence type="ECO:0000256" key="2">
    <source>
        <dbReference type="SAM" id="Phobius"/>
    </source>
</evidence>
<sequence length="321" mass="34623">MTTLTAVPAFVPGDEEASISLYLSSPAPEDSVDPPTSQGNGVSAADATFTTTEETSAQQASHRLGGNGGRRTEPASRRKVSSQIWTVFSGVLVLCLVCAVAYLWQTVRQQEILLTSLDTAFRSGRVDALPQRVQALEEKQQQYLPLTQAQDWRGEDGKAREALKAQVTQLVKDSEQVRADVTALATQQDALKQLTDTLSSRLDEQASRIGALSEWKTQREEKATGTATKPSPKVSREPAATSAPVKIPVVSRALTPPFVLTGVERRGGQAYAVVLPAGAGSDWSQLHMLVPGESYRGWMLVSTDGNRAAFQVHGRIQQLTP</sequence>
<feature type="region of interest" description="Disordered" evidence="1">
    <location>
        <begin position="214"/>
        <end position="240"/>
    </location>
</feature>
<evidence type="ECO:0000256" key="1">
    <source>
        <dbReference type="SAM" id="MobiDB-lite"/>
    </source>
</evidence>
<feature type="compositionally biased region" description="Low complexity" evidence="1">
    <location>
        <begin position="43"/>
        <end position="61"/>
    </location>
</feature>
<feature type="region of interest" description="Disordered" evidence="1">
    <location>
        <begin position="22"/>
        <end position="76"/>
    </location>
</feature>
<feature type="transmembrane region" description="Helical" evidence="2">
    <location>
        <begin position="84"/>
        <end position="104"/>
    </location>
</feature>
<accession>A0A403T4V1</accession>
<dbReference type="EMBL" id="RWAH01000024">
    <property type="protein sequence ID" value="MMS78791.1"/>
    <property type="molecule type" value="Genomic_DNA"/>
</dbReference>
<gene>
    <name evidence="3" type="ORF">D9O31_20225</name>
</gene>
<proteinExistence type="predicted"/>